<organism evidence="4 5">
    <name type="scientific">Paraphaeosphaeria sporulosa</name>
    <dbReference type="NCBI Taxonomy" id="1460663"/>
    <lineage>
        <taxon>Eukaryota</taxon>
        <taxon>Fungi</taxon>
        <taxon>Dikarya</taxon>
        <taxon>Ascomycota</taxon>
        <taxon>Pezizomycotina</taxon>
        <taxon>Dothideomycetes</taxon>
        <taxon>Pleosporomycetidae</taxon>
        <taxon>Pleosporales</taxon>
        <taxon>Massarineae</taxon>
        <taxon>Didymosphaeriaceae</taxon>
        <taxon>Paraphaeosphaeria</taxon>
    </lineage>
</organism>
<keyword evidence="5" id="KW-1185">Reference proteome</keyword>
<dbReference type="EMBL" id="KV441560">
    <property type="protein sequence ID" value="OAG00204.1"/>
    <property type="molecule type" value="Genomic_DNA"/>
</dbReference>
<keyword evidence="1 4" id="KW-0378">Hydrolase</keyword>
<name>A0A177BXG2_9PLEO</name>
<dbReference type="Proteomes" id="UP000077069">
    <property type="component" value="Unassembled WGS sequence"/>
</dbReference>
<dbReference type="PANTHER" id="PTHR48081">
    <property type="entry name" value="AB HYDROLASE SUPERFAMILY PROTEIN C4A8.06C"/>
    <property type="match status" value="1"/>
</dbReference>
<dbReference type="RefSeq" id="XP_018030569.1">
    <property type="nucleotide sequence ID" value="XM_018181636.1"/>
</dbReference>
<dbReference type="Pfam" id="PF07859">
    <property type="entry name" value="Abhydrolase_3"/>
    <property type="match status" value="1"/>
</dbReference>
<evidence type="ECO:0000256" key="1">
    <source>
        <dbReference type="ARBA" id="ARBA00022801"/>
    </source>
</evidence>
<feature type="domain" description="Alpha/beta hydrolase fold-3" evidence="3">
    <location>
        <begin position="67"/>
        <end position="268"/>
    </location>
</feature>
<proteinExistence type="predicted"/>
<dbReference type="Gene3D" id="3.40.50.1820">
    <property type="entry name" value="alpha/beta hydrolase"/>
    <property type="match status" value="1"/>
</dbReference>
<evidence type="ECO:0000313" key="4">
    <source>
        <dbReference type="EMBL" id="OAG00204.1"/>
    </source>
</evidence>
<dbReference type="PANTHER" id="PTHR48081:SF8">
    <property type="entry name" value="ALPHA_BETA HYDROLASE FOLD-3 DOMAIN-CONTAINING PROTEIN-RELATED"/>
    <property type="match status" value="1"/>
</dbReference>
<protein>
    <submittedName>
        <fullName evidence="4">Alpha/beta-hydrolase</fullName>
    </submittedName>
</protein>
<evidence type="ECO:0000256" key="2">
    <source>
        <dbReference type="SAM" id="MobiDB-lite"/>
    </source>
</evidence>
<gene>
    <name evidence="4" type="ORF">CC84DRAFT_1199714</name>
</gene>
<dbReference type="InterPro" id="IPR029058">
    <property type="entry name" value="AB_hydrolase_fold"/>
</dbReference>
<dbReference type="OrthoDB" id="5396420at2759"/>
<dbReference type="InterPro" id="IPR050300">
    <property type="entry name" value="GDXG_lipolytic_enzyme"/>
</dbReference>
<dbReference type="InParanoid" id="A0A177BXG2"/>
<accession>A0A177BXG2</accession>
<dbReference type="GeneID" id="28765122"/>
<dbReference type="AlphaFoldDB" id="A0A177BXG2"/>
<sequence length="444" mass="49697">MRPLLRPWTARRSCWPASLRLFSAAHALPRCEHIAVPSRSNGSLSVDVFHSSTPSSPVLIYLPPGPVIPESAEEQTRIISTLCATSGATVARLNFRASSQHQFPTPVHDALLGYDWVRQNLLQDGFSRPIIGHVGVCGELVGGSLSVMLALTECRPGESRITAAAVNNPIVDWVFPDDLPTVAEAELLEPAAPDETAMLADEDPMALTDRSQPDSHTNRTMKDRKRSAKPLRSNAWQLYGEDDSIPTVTLSAERDVLFRRQEDVFDRFASPIHFFRSPHGLLLYPKQDDVWASEQPDNAMDIETRMDLSHYQSHHLSPSTPELPVLARCRAYARIYPPAGSNLNLPEWRISAGSQSPLLDQASELAKMIRRSVARHTLKKRMGRIRWQDTTEKEYYDDFANGRVALDTFAGAGLWADQANNEQWEAQVEQTGQWMKEVLKPEFT</sequence>
<dbReference type="GO" id="GO:0016787">
    <property type="term" value="F:hydrolase activity"/>
    <property type="evidence" value="ECO:0007669"/>
    <property type="project" value="UniProtKB-KW"/>
</dbReference>
<dbReference type="SUPFAM" id="SSF53474">
    <property type="entry name" value="alpha/beta-Hydrolases"/>
    <property type="match status" value="1"/>
</dbReference>
<evidence type="ECO:0000313" key="5">
    <source>
        <dbReference type="Proteomes" id="UP000077069"/>
    </source>
</evidence>
<feature type="compositionally biased region" description="Basic and acidic residues" evidence="2">
    <location>
        <begin position="211"/>
        <end position="221"/>
    </location>
</feature>
<reference evidence="4 5" key="1">
    <citation type="submission" date="2016-05" db="EMBL/GenBank/DDBJ databases">
        <title>Comparative analysis of secretome profiles of manganese(II)-oxidizing ascomycete fungi.</title>
        <authorList>
            <consortium name="DOE Joint Genome Institute"/>
            <person name="Zeiner C.A."/>
            <person name="Purvine S.O."/>
            <person name="Zink E.M."/>
            <person name="Wu S."/>
            <person name="Pasa-Tolic L."/>
            <person name="Chaput D.L."/>
            <person name="Haridas S."/>
            <person name="Grigoriev I.V."/>
            <person name="Santelli C.M."/>
            <person name="Hansel C.M."/>
        </authorList>
    </citation>
    <scope>NUCLEOTIDE SEQUENCE [LARGE SCALE GENOMIC DNA]</scope>
    <source>
        <strain evidence="4 5">AP3s5-JAC2a</strain>
    </source>
</reference>
<dbReference type="STRING" id="1460663.A0A177BXG2"/>
<evidence type="ECO:0000259" key="3">
    <source>
        <dbReference type="Pfam" id="PF07859"/>
    </source>
</evidence>
<feature type="region of interest" description="Disordered" evidence="2">
    <location>
        <begin position="203"/>
        <end position="229"/>
    </location>
</feature>
<dbReference type="InterPro" id="IPR013094">
    <property type="entry name" value="AB_hydrolase_3"/>
</dbReference>